<evidence type="ECO:0000256" key="2">
    <source>
        <dbReference type="ARBA" id="ARBA00023326"/>
    </source>
</evidence>
<dbReference type="SMART" id="SM00231">
    <property type="entry name" value="FA58C"/>
    <property type="match status" value="2"/>
</dbReference>
<feature type="domain" description="F5/8 type C" evidence="5">
    <location>
        <begin position="709"/>
        <end position="848"/>
    </location>
</feature>
<evidence type="ECO:0000259" key="5">
    <source>
        <dbReference type="PROSITE" id="PS50022"/>
    </source>
</evidence>
<accession>A0ABN2F4S6</accession>
<keyword evidence="4" id="KW-0732">Signal</keyword>
<dbReference type="InterPro" id="IPR012334">
    <property type="entry name" value="Pectin_lyas_fold"/>
</dbReference>
<organism evidence="7 8">
    <name type="scientific">Kribbella alba</name>
    <dbReference type="NCBI Taxonomy" id="190197"/>
    <lineage>
        <taxon>Bacteria</taxon>
        <taxon>Bacillati</taxon>
        <taxon>Actinomycetota</taxon>
        <taxon>Actinomycetes</taxon>
        <taxon>Propionibacteriales</taxon>
        <taxon>Kribbellaceae</taxon>
        <taxon>Kribbella</taxon>
    </lineage>
</organism>
<dbReference type="InterPro" id="IPR011050">
    <property type="entry name" value="Pectin_lyase_fold/virulence"/>
</dbReference>
<evidence type="ECO:0000256" key="3">
    <source>
        <dbReference type="SAM" id="MobiDB-lite"/>
    </source>
</evidence>
<feature type="region of interest" description="Disordered" evidence="3">
    <location>
        <begin position="148"/>
        <end position="174"/>
    </location>
</feature>
<dbReference type="SMART" id="SM00060">
    <property type="entry name" value="FN3"/>
    <property type="match status" value="2"/>
</dbReference>
<dbReference type="InterPro" id="IPR003961">
    <property type="entry name" value="FN3_dom"/>
</dbReference>
<evidence type="ECO:0000256" key="4">
    <source>
        <dbReference type="SAM" id="SignalP"/>
    </source>
</evidence>
<feature type="domain" description="Fibronectin type-III" evidence="6">
    <location>
        <begin position="632"/>
        <end position="717"/>
    </location>
</feature>
<dbReference type="InterPro" id="IPR000421">
    <property type="entry name" value="FA58C"/>
</dbReference>
<feature type="domain" description="F5/8 type C" evidence="5">
    <location>
        <begin position="942"/>
        <end position="1077"/>
    </location>
</feature>
<feature type="domain" description="Fibronectin type-III" evidence="6">
    <location>
        <begin position="861"/>
        <end position="946"/>
    </location>
</feature>
<keyword evidence="8" id="KW-1185">Reference proteome</keyword>
<dbReference type="Gene3D" id="2.160.20.10">
    <property type="entry name" value="Single-stranded right-handed beta-helix, Pectin lyase-like"/>
    <property type="match status" value="2"/>
</dbReference>
<evidence type="ECO:0000313" key="7">
    <source>
        <dbReference type="EMBL" id="GAA1627414.1"/>
    </source>
</evidence>
<dbReference type="SMART" id="SM00710">
    <property type="entry name" value="PbH1"/>
    <property type="match status" value="6"/>
</dbReference>
<protein>
    <recommendedName>
        <fullName evidence="9">Carbohydrate-binding protein</fullName>
    </recommendedName>
</protein>
<dbReference type="InterPro" id="IPR039448">
    <property type="entry name" value="Beta_helix"/>
</dbReference>
<dbReference type="PROSITE" id="PS50853">
    <property type="entry name" value="FN3"/>
    <property type="match status" value="2"/>
</dbReference>
<dbReference type="Gene3D" id="2.60.120.260">
    <property type="entry name" value="Galactose-binding domain-like"/>
    <property type="match status" value="2"/>
</dbReference>
<sequence>MPRSVRRLLAVLTGLVLPTVLLAAPSEAAVTTLYVAPKGAGGSGTLARPFTSLEQARDEVRKLTKKQRADIHVVLLPGDYRLASTFKLTSADSGRNGHKVIYQAKPGTVTVNGGRTLTGWTVSDPARNIYKTHVGAIDFRQFYVNGEREQRARGPENPPGFSKTSSGYTDTTQSMVGWKNQGDIEVNSRWGWMHYRCPVQSVSGTTVTMQQPCFYNANLHKDQEIQNPTWIENAYELLDTPGEWYLDKSTGDLYYLPKPGQDLNTATVPLVQDLLSVTGTITDPVQNLSFDGITFSYSTWLDPSSDDGMVEGQAGFRIVGTGHPDFDETRLTWLKTPGAVNVGYSRNISFTGNTFTHLGAVGLNLNTGSQGTTIKGNVVRDVAATGIQVGGTDIIDHHPSDARAITRDTLVSNNLVTRAAADYSGSLGILAAYTEHTVIEHNKVYDLPYSGISVGWGWGLTDPGGDTNYPGNSGVPIYDTPTTSKNNIIRDNEISDIMKHQADGGAIYTLSMQPDSVISGNYIKNTPGPAYGAIYHDEGSRYFTTTQNALCNVDARWLFLNHGMNIDAQRNFTTQPVSLTQANSTDSTIANNTVIPGCEQLPASIVNNAGLEPAYKYLDPQPTPTDRTAPSTPGTPSVRTSFPTIAELTWPASTDTVGVTGYSVYANGQLVSASKEPSARITGLTPGGTYAFTLTARDAAGNESARSTATTATMSAGTNLALGKDVTASSYSEPNDPSLAVDGKLPTRWAQGLGQPDPSWLQVDLGAQYELSGVITTFELSSGYRYKLEVSSDGSDWIMFEDHTGTATTQPDNYASVPTSVRGRYLRLTVVGSNFNGGSIYEIEAYGKPATITGDQQPPATPASPTANILLPTTIDLSWPAGTDNVGVTSYVVYQDGQRIATTPLTQLRVDGLSDGSTHTYTVVARDANLNASPPSPATTVTTPAEAGIAVGKPVTVSSYSEPNVPAHAVDGDLTTRWAQGLGLPDPSWLQVDLGAATSVKSIVTNFELPSGYKYKLEYSLDGTNWSLFDDHTTVATSVRRNPSIRTTSVSARYVRLTVTSSNFNGGSIYELQIYGGF</sequence>
<feature type="signal peptide" evidence="4">
    <location>
        <begin position="1"/>
        <end position="23"/>
    </location>
</feature>
<dbReference type="SUPFAM" id="SSF49265">
    <property type="entry name" value="Fibronectin type III"/>
    <property type="match status" value="1"/>
</dbReference>
<dbReference type="Pfam" id="PF00754">
    <property type="entry name" value="F5_F8_type_C"/>
    <property type="match status" value="2"/>
</dbReference>
<dbReference type="Proteomes" id="UP001501319">
    <property type="component" value="Unassembled WGS sequence"/>
</dbReference>
<evidence type="ECO:0000313" key="8">
    <source>
        <dbReference type="Proteomes" id="UP001501319"/>
    </source>
</evidence>
<dbReference type="InterPro" id="IPR036116">
    <property type="entry name" value="FN3_sf"/>
</dbReference>
<dbReference type="InterPro" id="IPR008979">
    <property type="entry name" value="Galactose-bd-like_sf"/>
</dbReference>
<comment type="caution">
    <text evidence="7">The sequence shown here is derived from an EMBL/GenBank/DDBJ whole genome shotgun (WGS) entry which is preliminary data.</text>
</comment>
<feature type="chain" id="PRO_5046608461" description="Carbohydrate-binding protein" evidence="4">
    <location>
        <begin position="24"/>
        <end position="1078"/>
    </location>
</feature>
<dbReference type="Pfam" id="PF21231">
    <property type="entry name" value="GH141_M"/>
    <property type="match status" value="1"/>
</dbReference>
<dbReference type="SUPFAM" id="SSF51126">
    <property type="entry name" value="Pectin lyase-like"/>
    <property type="match status" value="1"/>
</dbReference>
<dbReference type="InterPro" id="IPR013783">
    <property type="entry name" value="Ig-like_fold"/>
</dbReference>
<evidence type="ECO:0000259" key="6">
    <source>
        <dbReference type="PROSITE" id="PS50853"/>
    </source>
</evidence>
<dbReference type="EMBL" id="BAAANE010000004">
    <property type="protein sequence ID" value="GAA1627414.1"/>
    <property type="molecule type" value="Genomic_DNA"/>
</dbReference>
<dbReference type="Pfam" id="PF13229">
    <property type="entry name" value="Beta_helix"/>
    <property type="match status" value="1"/>
</dbReference>
<gene>
    <name evidence="7" type="ORF">GCM10009744_14010</name>
</gene>
<feature type="compositionally biased region" description="Polar residues" evidence="3">
    <location>
        <begin position="162"/>
        <end position="174"/>
    </location>
</feature>
<dbReference type="InterPro" id="IPR006626">
    <property type="entry name" value="PbH1"/>
</dbReference>
<dbReference type="SUPFAM" id="SSF49785">
    <property type="entry name" value="Galactose-binding domain-like"/>
    <property type="match status" value="2"/>
</dbReference>
<dbReference type="PANTHER" id="PTHR36453">
    <property type="entry name" value="SECRETED PROTEIN-RELATED"/>
    <property type="match status" value="1"/>
</dbReference>
<dbReference type="CDD" id="cd00063">
    <property type="entry name" value="FN3"/>
    <property type="match status" value="2"/>
</dbReference>
<keyword evidence="1" id="KW-0378">Hydrolase</keyword>
<dbReference type="PROSITE" id="PS50022">
    <property type="entry name" value="FA58C_3"/>
    <property type="match status" value="2"/>
</dbReference>
<reference evidence="7 8" key="1">
    <citation type="journal article" date="2019" name="Int. J. Syst. Evol. Microbiol.">
        <title>The Global Catalogue of Microorganisms (GCM) 10K type strain sequencing project: providing services to taxonomists for standard genome sequencing and annotation.</title>
        <authorList>
            <consortium name="The Broad Institute Genomics Platform"/>
            <consortium name="The Broad Institute Genome Sequencing Center for Infectious Disease"/>
            <person name="Wu L."/>
            <person name="Ma J."/>
        </authorList>
    </citation>
    <scope>NUCLEOTIDE SEQUENCE [LARGE SCALE GENOMIC DNA]</scope>
    <source>
        <strain evidence="7 8">JCM 14306</strain>
    </source>
</reference>
<keyword evidence="1" id="KW-0326">Glycosidase</keyword>
<dbReference type="PANTHER" id="PTHR36453:SF1">
    <property type="entry name" value="RIGHT HANDED BETA HELIX DOMAIN-CONTAINING PROTEIN"/>
    <property type="match status" value="1"/>
</dbReference>
<dbReference type="Gene3D" id="2.60.40.10">
    <property type="entry name" value="Immunoglobulins"/>
    <property type="match status" value="2"/>
</dbReference>
<dbReference type="RefSeq" id="WP_344109975.1">
    <property type="nucleotide sequence ID" value="NZ_BAAANE010000004.1"/>
</dbReference>
<proteinExistence type="predicted"/>
<keyword evidence="2" id="KW-0119">Carbohydrate metabolism</keyword>
<name>A0ABN2F4S6_9ACTN</name>
<keyword evidence="2" id="KW-0624">Polysaccharide degradation</keyword>
<evidence type="ECO:0000256" key="1">
    <source>
        <dbReference type="ARBA" id="ARBA00023295"/>
    </source>
</evidence>
<dbReference type="InterPro" id="IPR048482">
    <property type="entry name" value="GH141_ins"/>
</dbReference>
<evidence type="ECO:0008006" key="9">
    <source>
        <dbReference type="Google" id="ProtNLM"/>
    </source>
</evidence>